<gene>
    <name evidence="2" type="ORF">MRATA1EN1_LOCUS15388</name>
</gene>
<feature type="region of interest" description="Disordered" evidence="1">
    <location>
        <begin position="1"/>
        <end position="97"/>
    </location>
</feature>
<protein>
    <submittedName>
        <fullName evidence="2">Uncharacterized protein</fullName>
    </submittedName>
</protein>
<evidence type="ECO:0000256" key="1">
    <source>
        <dbReference type="SAM" id="MobiDB-lite"/>
    </source>
</evidence>
<feature type="compositionally biased region" description="Basic and acidic residues" evidence="1">
    <location>
        <begin position="87"/>
        <end position="97"/>
    </location>
</feature>
<evidence type="ECO:0000313" key="2">
    <source>
        <dbReference type="EMBL" id="CAI9166426.1"/>
    </source>
</evidence>
<name>A0ABN8Z2N9_RANTA</name>
<dbReference type="Proteomes" id="UP001176941">
    <property type="component" value="Chromosome 25"/>
</dbReference>
<feature type="compositionally biased region" description="Low complexity" evidence="1">
    <location>
        <begin position="178"/>
        <end position="193"/>
    </location>
</feature>
<sequence length="282" mass="30515">MQHPPPQRQHQPQWRGATDPRGTRGNNEGSSGGRRKVPILSHNQRQLSKARDRAPGSAPPTPPGLRSRRSDAALGGPEGGPRAGWSRRPDADAQRDRTAVAAPADYLGLQEANLWLQDDKLRLRRLCGFLDAADRHKAGSARPVAALWAPRCLRLRHEVAPRAPEAAGTRGAPGGPAGQDPGAHGALLLPLPLDQEERGRGRRHRLPQIEGLPGRLERAVGGRRGLRQQAERRSGGGPGRYPRFPALLLPPQAARGPPEDKAVTPHTSLDDPPLKRALWPAR</sequence>
<accession>A0ABN8Z2N9</accession>
<feature type="compositionally biased region" description="Basic and acidic residues" evidence="1">
    <location>
        <begin position="257"/>
        <end position="274"/>
    </location>
</feature>
<reference evidence="2" key="1">
    <citation type="submission" date="2023-04" db="EMBL/GenBank/DDBJ databases">
        <authorList>
            <consortium name="ELIXIR-Norway"/>
        </authorList>
    </citation>
    <scope>NUCLEOTIDE SEQUENCE [LARGE SCALE GENOMIC DNA]</scope>
</reference>
<evidence type="ECO:0000313" key="3">
    <source>
        <dbReference type="Proteomes" id="UP001176941"/>
    </source>
</evidence>
<dbReference type="EMBL" id="OX459961">
    <property type="protein sequence ID" value="CAI9166426.1"/>
    <property type="molecule type" value="Genomic_DNA"/>
</dbReference>
<proteinExistence type="predicted"/>
<organism evidence="2 3">
    <name type="scientific">Rangifer tarandus platyrhynchus</name>
    <name type="common">Svalbard reindeer</name>
    <dbReference type="NCBI Taxonomy" id="3082113"/>
    <lineage>
        <taxon>Eukaryota</taxon>
        <taxon>Metazoa</taxon>
        <taxon>Chordata</taxon>
        <taxon>Craniata</taxon>
        <taxon>Vertebrata</taxon>
        <taxon>Euteleostomi</taxon>
        <taxon>Mammalia</taxon>
        <taxon>Eutheria</taxon>
        <taxon>Laurasiatheria</taxon>
        <taxon>Artiodactyla</taxon>
        <taxon>Ruminantia</taxon>
        <taxon>Pecora</taxon>
        <taxon>Cervidae</taxon>
        <taxon>Odocoileinae</taxon>
        <taxon>Rangifer</taxon>
    </lineage>
</organism>
<keyword evidence="3" id="KW-1185">Reference proteome</keyword>
<feature type="region of interest" description="Disordered" evidence="1">
    <location>
        <begin position="163"/>
        <end position="282"/>
    </location>
</feature>